<proteinExistence type="predicted"/>
<name>A0A401UI06_9CLOT</name>
<protein>
    <submittedName>
        <fullName evidence="1">Uncharacterized protein</fullName>
    </submittedName>
</protein>
<accession>A0A401UI06</accession>
<dbReference type="RefSeq" id="WP_124998319.1">
    <property type="nucleotide sequence ID" value="NZ_BHYK01000003.1"/>
</dbReference>
<keyword evidence="2" id="KW-1185">Reference proteome</keyword>
<evidence type="ECO:0000313" key="2">
    <source>
        <dbReference type="Proteomes" id="UP000287872"/>
    </source>
</evidence>
<sequence length="105" mass="12280">MIEIWCPECGLKSENYLTEYMLEIAIKMFKNVTMDILFKKMEKFEHQFKGGGLTFNVSKKPKQKLENAIVSGIDSRNIHFHFYIVHLYSSISVKPVISYFISLHS</sequence>
<dbReference type="Proteomes" id="UP000287872">
    <property type="component" value="Unassembled WGS sequence"/>
</dbReference>
<dbReference type="EMBL" id="BHYK01000003">
    <property type="protein sequence ID" value="GCD09175.1"/>
    <property type="molecule type" value="Genomic_DNA"/>
</dbReference>
<organism evidence="1 2">
    <name type="scientific">Clostridium tagluense</name>
    <dbReference type="NCBI Taxonomy" id="360422"/>
    <lineage>
        <taxon>Bacteria</taxon>
        <taxon>Bacillati</taxon>
        <taxon>Bacillota</taxon>
        <taxon>Clostridia</taxon>
        <taxon>Eubacteriales</taxon>
        <taxon>Clostridiaceae</taxon>
        <taxon>Clostridium</taxon>
    </lineage>
</organism>
<reference evidence="1 2" key="1">
    <citation type="submission" date="2018-11" db="EMBL/GenBank/DDBJ databases">
        <title>Genome sequencing and assembly of Clostridium tagluense strain A121.</title>
        <authorList>
            <person name="Murakami T."/>
            <person name="Segawa T."/>
            <person name="Shcherbakova V.A."/>
            <person name="Mori H."/>
            <person name="Yoshimura Y."/>
        </authorList>
    </citation>
    <scope>NUCLEOTIDE SEQUENCE [LARGE SCALE GENOMIC DNA]</scope>
    <source>
        <strain evidence="1 2">A121</strain>
    </source>
</reference>
<dbReference type="AlphaFoldDB" id="A0A401UI06"/>
<evidence type="ECO:0000313" key="1">
    <source>
        <dbReference type="EMBL" id="GCD09175.1"/>
    </source>
</evidence>
<dbReference type="OrthoDB" id="244835at2"/>
<comment type="caution">
    <text evidence="1">The sequence shown here is derived from an EMBL/GenBank/DDBJ whole genome shotgun (WGS) entry which is preliminary data.</text>
</comment>
<gene>
    <name evidence="1" type="ORF">Ctaglu_07980</name>
</gene>